<dbReference type="NCBIfam" id="TIGR01122">
    <property type="entry name" value="ilvE_I"/>
    <property type="match status" value="1"/>
</dbReference>
<dbReference type="GO" id="GO:0052654">
    <property type="term" value="F:L-leucine-2-oxoglutarate transaminase activity"/>
    <property type="evidence" value="ECO:0007669"/>
    <property type="project" value="RHEA"/>
</dbReference>
<evidence type="ECO:0000256" key="7">
    <source>
        <dbReference type="ARBA" id="ARBA00022576"/>
    </source>
</evidence>
<dbReference type="SUPFAM" id="SSF56752">
    <property type="entry name" value="D-aminoacid aminotransferase-like PLP-dependent enzymes"/>
    <property type="match status" value="1"/>
</dbReference>
<keyword evidence="9 17" id="KW-0808">Transferase</keyword>
<comment type="cofactor">
    <cofactor evidence="1 16">
        <name>pyridoxal 5'-phosphate</name>
        <dbReference type="ChEBI" id="CHEBI:597326"/>
    </cofactor>
</comment>
<dbReference type="InterPro" id="IPR018300">
    <property type="entry name" value="Aminotrans_IV_CS"/>
</dbReference>
<comment type="catalytic activity">
    <reaction evidence="12 17">
        <text>L-valine + 2-oxoglutarate = 3-methyl-2-oxobutanoate + L-glutamate</text>
        <dbReference type="Rhea" id="RHEA:24813"/>
        <dbReference type="ChEBI" id="CHEBI:11851"/>
        <dbReference type="ChEBI" id="CHEBI:16810"/>
        <dbReference type="ChEBI" id="CHEBI:29985"/>
        <dbReference type="ChEBI" id="CHEBI:57762"/>
        <dbReference type="EC" id="2.6.1.42"/>
    </reaction>
</comment>
<dbReference type="NCBIfam" id="NF005146">
    <property type="entry name" value="PRK06606.1"/>
    <property type="match status" value="1"/>
</dbReference>
<comment type="similarity">
    <text evidence="6 15">Belongs to the class-IV pyridoxal-phosphate-dependent aminotransferase family.</text>
</comment>
<dbReference type="UniPathway" id="UPA00049">
    <property type="reaction ID" value="UER00062"/>
</dbReference>
<dbReference type="AlphaFoldDB" id="A0A0G0K9S1"/>
<keyword evidence="10 16" id="KW-0663">Pyridoxal phosphate</keyword>
<protein>
    <recommendedName>
        <fullName evidence="17">Branched-chain-amino-acid aminotransferase</fullName>
        <shortName evidence="17">BCAT</shortName>
        <ecNumber evidence="17">2.6.1.42</ecNumber>
    </recommendedName>
</protein>
<dbReference type="STRING" id="1618481.US54_C0036G0005"/>
<dbReference type="CDD" id="cd01557">
    <property type="entry name" value="BCAT_beta_family"/>
    <property type="match status" value="1"/>
</dbReference>
<comment type="pathway">
    <text evidence="3 17">Amino-acid biosynthesis; L-isoleucine biosynthesis; L-isoleucine from 2-oxobutanoate: step 4/4.</text>
</comment>
<dbReference type="InterPro" id="IPR033939">
    <property type="entry name" value="BCAT_family"/>
</dbReference>
<dbReference type="EMBL" id="LBTJ01000036">
    <property type="protein sequence ID" value="KKQ37341.1"/>
    <property type="molecule type" value="Genomic_DNA"/>
</dbReference>
<dbReference type="PANTHER" id="PTHR42743">
    <property type="entry name" value="AMINO-ACID AMINOTRANSFERASE"/>
    <property type="match status" value="1"/>
</dbReference>
<dbReference type="GO" id="GO:0052656">
    <property type="term" value="F:L-isoleucine-2-oxoglutarate transaminase activity"/>
    <property type="evidence" value="ECO:0007669"/>
    <property type="project" value="RHEA"/>
</dbReference>
<dbReference type="InterPro" id="IPR050571">
    <property type="entry name" value="Class-IV_PLP-Dep_Aminotrnsfr"/>
</dbReference>
<gene>
    <name evidence="17" type="primary">ilvE</name>
    <name evidence="18" type="ORF">US54_C0036G0005</name>
</gene>
<evidence type="ECO:0000256" key="3">
    <source>
        <dbReference type="ARBA" id="ARBA00004824"/>
    </source>
</evidence>
<comment type="pathway">
    <text evidence="4 17">Amino-acid biosynthesis; L-valine biosynthesis; L-valine from pyruvate: step 4/4.</text>
</comment>
<comment type="catalytic activity">
    <reaction evidence="13 17">
        <text>L-isoleucine + 2-oxoglutarate = (S)-3-methyl-2-oxopentanoate + L-glutamate</text>
        <dbReference type="Rhea" id="RHEA:24801"/>
        <dbReference type="ChEBI" id="CHEBI:16810"/>
        <dbReference type="ChEBI" id="CHEBI:29985"/>
        <dbReference type="ChEBI" id="CHEBI:35146"/>
        <dbReference type="ChEBI" id="CHEBI:58045"/>
        <dbReference type="EC" id="2.6.1.42"/>
    </reaction>
</comment>
<dbReference type="UniPathway" id="UPA00047">
    <property type="reaction ID" value="UER00058"/>
</dbReference>
<evidence type="ECO:0000256" key="16">
    <source>
        <dbReference type="RuleBase" id="RU004516"/>
    </source>
</evidence>
<comment type="pathway">
    <text evidence="5 17">Amino-acid biosynthesis; L-leucine biosynthesis; L-leucine from 3-methyl-2-oxobutanoate: step 4/4.</text>
</comment>
<comment type="catalytic activity">
    <reaction evidence="14 17">
        <text>L-leucine + 2-oxoglutarate = 4-methyl-2-oxopentanoate + L-glutamate</text>
        <dbReference type="Rhea" id="RHEA:18321"/>
        <dbReference type="ChEBI" id="CHEBI:16810"/>
        <dbReference type="ChEBI" id="CHEBI:17865"/>
        <dbReference type="ChEBI" id="CHEBI:29985"/>
        <dbReference type="ChEBI" id="CHEBI:57427"/>
        <dbReference type="EC" id="2.6.1.42"/>
    </reaction>
</comment>
<name>A0A0G0K9S1_9BACT</name>
<dbReference type="EC" id="2.6.1.42" evidence="17"/>
<evidence type="ECO:0000256" key="5">
    <source>
        <dbReference type="ARBA" id="ARBA00005072"/>
    </source>
</evidence>
<dbReference type="PROSITE" id="PS00770">
    <property type="entry name" value="AA_TRANSFER_CLASS_4"/>
    <property type="match status" value="1"/>
</dbReference>
<dbReference type="GO" id="GO:0052655">
    <property type="term" value="F:L-valine-2-oxoglutarate transaminase activity"/>
    <property type="evidence" value="ECO:0007669"/>
    <property type="project" value="RHEA"/>
</dbReference>
<dbReference type="InterPro" id="IPR005785">
    <property type="entry name" value="B_amino_transI"/>
</dbReference>
<dbReference type="FunFam" id="3.20.10.10:FF:000002">
    <property type="entry name" value="D-alanine aminotransferase"/>
    <property type="match status" value="1"/>
</dbReference>
<evidence type="ECO:0000256" key="2">
    <source>
        <dbReference type="ARBA" id="ARBA00003109"/>
    </source>
</evidence>
<evidence type="ECO:0000256" key="4">
    <source>
        <dbReference type="ARBA" id="ARBA00004931"/>
    </source>
</evidence>
<evidence type="ECO:0000256" key="17">
    <source>
        <dbReference type="RuleBase" id="RU364094"/>
    </source>
</evidence>
<evidence type="ECO:0000256" key="11">
    <source>
        <dbReference type="ARBA" id="ARBA00023304"/>
    </source>
</evidence>
<evidence type="ECO:0000256" key="10">
    <source>
        <dbReference type="ARBA" id="ARBA00022898"/>
    </source>
</evidence>
<keyword evidence="8 17" id="KW-0028">Amino-acid biosynthesis</keyword>
<comment type="function">
    <text evidence="2 17">Acts on leucine, isoleucine and valine.</text>
</comment>
<dbReference type="InterPro" id="IPR043131">
    <property type="entry name" value="BCAT-like_N"/>
</dbReference>
<evidence type="ECO:0000256" key="13">
    <source>
        <dbReference type="ARBA" id="ARBA00048798"/>
    </source>
</evidence>
<evidence type="ECO:0000313" key="19">
    <source>
        <dbReference type="Proteomes" id="UP000034471"/>
    </source>
</evidence>
<evidence type="ECO:0000256" key="12">
    <source>
        <dbReference type="ARBA" id="ARBA00048212"/>
    </source>
</evidence>
<dbReference type="GO" id="GO:0009098">
    <property type="term" value="P:L-leucine biosynthetic process"/>
    <property type="evidence" value="ECO:0007669"/>
    <property type="project" value="UniProtKB-UniPathway"/>
</dbReference>
<dbReference type="PATRIC" id="fig|1618481.3.peg.715"/>
<evidence type="ECO:0000256" key="9">
    <source>
        <dbReference type="ARBA" id="ARBA00022679"/>
    </source>
</evidence>
<dbReference type="Gene3D" id="3.30.470.10">
    <property type="match status" value="1"/>
</dbReference>
<sequence length="312" mass="35094">MSDLQTTSHLFAFFNGKVVPIEKAQVNIQTNALQYGTGIFAGIRGYYNTNQGFISIFRLTDHFARFLNSLKIIGVSIEYSHKDLVELTLKLMKKNAPKTDTYIRPFAYAGSLQLSPNLERDNVFEFAEYMFPLGDYLPTYKGIKVCISSWRRISDNAIPSRAKICGSYINSALAKKEAVQNGFEEAIFLNEAGNVAEGSAMNLFIVRDNVLITSSKSDDILEGITRRTVIELASDLGFAIEERVVDRSELYIADEAFFCGTGAQIAWIKEIDHRKVGNGKRGKISGKLQDLFFRVVRGDVQEYETWCTKIKV</sequence>
<dbReference type="GO" id="GO:0009097">
    <property type="term" value="P:isoleucine biosynthetic process"/>
    <property type="evidence" value="ECO:0007669"/>
    <property type="project" value="UniProtKB-UniPathway"/>
</dbReference>
<accession>A0A0G0K9S1</accession>
<evidence type="ECO:0000256" key="6">
    <source>
        <dbReference type="ARBA" id="ARBA00009320"/>
    </source>
</evidence>
<keyword evidence="11 17" id="KW-0100">Branched-chain amino acid biosynthesis</keyword>
<dbReference type="InterPro" id="IPR001544">
    <property type="entry name" value="Aminotrans_IV"/>
</dbReference>
<dbReference type="Gene3D" id="3.20.10.10">
    <property type="entry name" value="D-amino Acid Aminotransferase, subunit A, domain 2"/>
    <property type="match status" value="1"/>
</dbReference>
<dbReference type="Proteomes" id="UP000034471">
    <property type="component" value="Unassembled WGS sequence"/>
</dbReference>
<evidence type="ECO:0000256" key="8">
    <source>
        <dbReference type="ARBA" id="ARBA00022605"/>
    </source>
</evidence>
<keyword evidence="7 17" id="KW-0032">Aminotransferase</keyword>
<evidence type="ECO:0000256" key="15">
    <source>
        <dbReference type="RuleBase" id="RU004106"/>
    </source>
</evidence>
<evidence type="ECO:0000313" key="18">
    <source>
        <dbReference type="EMBL" id="KKQ37341.1"/>
    </source>
</evidence>
<dbReference type="PANTHER" id="PTHR42743:SF4">
    <property type="entry name" value="BRANCHED-CHAIN-AMINO-ACID AMINOTRANSFERASE-RELATED"/>
    <property type="match status" value="1"/>
</dbReference>
<dbReference type="InterPro" id="IPR036038">
    <property type="entry name" value="Aminotransferase-like"/>
</dbReference>
<dbReference type="InterPro" id="IPR043132">
    <property type="entry name" value="BCAT-like_C"/>
</dbReference>
<evidence type="ECO:0000256" key="1">
    <source>
        <dbReference type="ARBA" id="ARBA00001933"/>
    </source>
</evidence>
<dbReference type="GO" id="GO:0009099">
    <property type="term" value="P:L-valine biosynthetic process"/>
    <property type="evidence" value="ECO:0007669"/>
    <property type="project" value="UniProtKB-UniPathway"/>
</dbReference>
<reference evidence="18 19" key="1">
    <citation type="journal article" date="2015" name="Nature">
        <title>rRNA introns, odd ribosomes, and small enigmatic genomes across a large radiation of phyla.</title>
        <authorList>
            <person name="Brown C.T."/>
            <person name="Hug L.A."/>
            <person name="Thomas B.C."/>
            <person name="Sharon I."/>
            <person name="Castelle C.J."/>
            <person name="Singh A."/>
            <person name="Wilkins M.J."/>
            <person name="Williams K.H."/>
            <person name="Banfield J.F."/>
        </authorList>
    </citation>
    <scope>NUCLEOTIDE SEQUENCE [LARGE SCALE GENOMIC DNA]</scope>
</reference>
<organism evidence="18 19">
    <name type="scientific">Candidatus Roizmanbacteria bacterium GW2011_GWA2_37_7</name>
    <dbReference type="NCBI Taxonomy" id="1618481"/>
    <lineage>
        <taxon>Bacteria</taxon>
        <taxon>Candidatus Roizmaniibacteriota</taxon>
    </lineage>
</organism>
<dbReference type="UniPathway" id="UPA00048">
    <property type="reaction ID" value="UER00073"/>
</dbReference>
<evidence type="ECO:0000256" key="14">
    <source>
        <dbReference type="ARBA" id="ARBA00049229"/>
    </source>
</evidence>
<comment type="caution">
    <text evidence="18">The sequence shown here is derived from an EMBL/GenBank/DDBJ whole genome shotgun (WGS) entry which is preliminary data.</text>
</comment>
<dbReference type="Pfam" id="PF01063">
    <property type="entry name" value="Aminotran_4"/>
    <property type="match status" value="1"/>
</dbReference>
<proteinExistence type="inferred from homology"/>